<dbReference type="AlphaFoldDB" id="A0A5B1CG93"/>
<dbReference type="RefSeq" id="WP_149752678.1">
    <property type="nucleotide sequence ID" value="NZ_LWSK01000016.1"/>
</dbReference>
<evidence type="ECO:0000313" key="1">
    <source>
        <dbReference type="EMBL" id="KAA1259202.1"/>
    </source>
</evidence>
<accession>A0A5B1CG93</accession>
<gene>
    <name evidence="1" type="ORF">LF1_17310</name>
</gene>
<dbReference type="Proteomes" id="UP000322699">
    <property type="component" value="Unassembled WGS sequence"/>
</dbReference>
<evidence type="ECO:0000313" key="2">
    <source>
        <dbReference type="Proteomes" id="UP000322699"/>
    </source>
</evidence>
<protein>
    <submittedName>
        <fullName evidence="1">Uncharacterized protein</fullName>
    </submittedName>
</protein>
<keyword evidence="2" id="KW-1185">Reference proteome</keyword>
<sequence>MVDPKRFDSFFFANHQAHHKAMQQLIQSARSGWQGCDWPTRFGPKKLDLQGIRSRQARLAQKATRGEEAACWAAAVVWLTEVEADAAQAADFASQALAESEKDCWVNASDLLQQAESLEAEYGQLNGYHQVREAFQRWFASHSSLA</sequence>
<comment type="caution">
    <text evidence="1">The sequence shown here is derived from an EMBL/GenBank/DDBJ whole genome shotgun (WGS) entry which is preliminary data.</text>
</comment>
<name>A0A5B1CG93_9BACT</name>
<organism evidence="1 2">
    <name type="scientific">Rubripirellula obstinata</name>
    <dbReference type="NCBI Taxonomy" id="406547"/>
    <lineage>
        <taxon>Bacteria</taxon>
        <taxon>Pseudomonadati</taxon>
        <taxon>Planctomycetota</taxon>
        <taxon>Planctomycetia</taxon>
        <taxon>Pirellulales</taxon>
        <taxon>Pirellulaceae</taxon>
        <taxon>Rubripirellula</taxon>
    </lineage>
</organism>
<proteinExistence type="predicted"/>
<dbReference type="OrthoDB" id="276710at2"/>
<reference evidence="1 2" key="1">
    <citation type="submission" date="2019-08" db="EMBL/GenBank/DDBJ databases">
        <title>Deep-cultivation of Planctomycetes and their phenomic and genomic characterization uncovers novel biology.</title>
        <authorList>
            <person name="Wiegand S."/>
            <person name="Jogler M."/>
            <person name="Boedeker C."/>
            <person name="Pinto D."/>
            <person name="Vollmers J."/>
            <person name="Rivas-Marin E."/>
            <person name="Kohn T."/>
            <person name="Peeters S.H."/>
            <person name="Heuer A."/>
            <person name="Rast P."/>
            <person name="Oberbeckmann S."/>
            <person name="Bunk B."/>
            <person name="Jeske O."/>
            <person name="Meyerdierks A."/>
            <person name="Storesund J.E."/>
            <person name="Kallscheuer N."/>
            <person name="Luecker S."/>
            <person name="Lage O.M."/>
            <person name="Pohl T."/>
            <person name="Merkel B.J."/>
            <person name="Hornburger P."/>
            <person name="Mueller R.-W."/>
            <person name="Bruemmer F."/>
            <person name="Labrenz M."/>
            <person name="Spormann A.M."/>
            <person name="Op Den Camp H."/>
            <person name="Overmann J."/>
            <person name="Amann R."/>
            <person name="Jetten M.S.M."/>
            <person name="Mascher T."/>
            <person name="Medema M.H."/>
            <person name="Devos D.P."/>
            <person name="Kaster A.-K."/>
            <person name="Ovreas L."/>
            <person name="Rohde M."/>
            <person name="Galperin M.Y."/>
            <person name="Jogler C."/>
        </authorList>
    </citation>
    <scope>NUCLEOTIDE SEQUENCE [LARGE SCALE GENOMIC DNA]</scope>
    <source>
        <strain evidence="1 2">LF1</strain>
    </source>
</reference>
<dbReference type="EMBL" id="VRLW01000001">
    <property type="protein sequence ID" value="KAA1259202.1"/>
    <property type="molecule type" value="Genomic_DNA"/>
</dbReference>